<feature type="domain" description="Carrier" evidence="10">
    <location>
        <begin position="4179"/>
        <end position="4254"/>
    </location>
</feature>
<dbReference type="GO" id="GO:0004312">
    <property type="term" value="F:fatty acid synthase activity"/>
    <property type="evidence" value="ECO:0007669"/>
    <property type="project" value="TreeGrafter"/>
</dbReference>
<keyword evidence="14" id="KW-1185">Reference proteome</keyword>
<dbReference type="FunFam" id="1.10.1200.10:FF:000007">
    <property type="entry name" value="Probable polyketide synthase pks17"/>
    <property type="match status" value="1"/>
</dbReference>
<evidence type="ECO:0000259" key="11">
    <source>
        <dbReference type="PROSITE" id="PS52004"/>
    </source>
</evidence>
<evidence type="ECO:0000256" key="8">
    <source>
        <dbReference type="PROSITE-ProRule" id="PRU01363"/>
    </source>
</evidence>
<dbReference type="SMART" id="SM00825">
    <property type="entry name" value="PKS_KS"/>
    <property type="match status" value="4"/>
</dbReference>
<evidence type="ECO:0000256" key="7">
    <source>
        <dbReference type="ARBA" id="ARBA00023315"/>
    </source>
</evidence>
<dbReference type="Gene3D" id="3.10.129.110">
    <property type="entry name" value="Polyketide synthase dehydratase"/>
    <property type="match status" value="1"/>
</dbReference>
<dbReference type="InterPro" id="IPR020841">
    <property type="entry name" value="PKS_Beta-ketoAc_synthase_dom"/>
</dbReference>
<keyword evidence="7" id="KW-0012">Acyltransferase</keyword>
<gene>
    <name evidence="13" type="ORF">AQJ54_20050</name>
</gene>
<accession>A0A101S1Z3</accession>
<dbReference type="GO" id="GO:0033068">
    <property type="term" value="P:macrolide biosynthetic process"/>
    <property type="evidence" value="ECO:0007669"/>
    <property type="project" value="UniProtKB-ARBA"/>
</dbReference>
<evidence type="ECO:0000259" key="10">
    <source>
        <dbReference type="PROSITE" id="PS50075"/>
    </source>
</evidence>
<dbReference type="CDD" id="cd08952">
    <property type="entry name" value="KR_1_SDR_x"/>
    <property type="match status" value="2"/>
</dbReference>
<dbReference type="CDD" id="cd08956">
    <property type="entry name" value="KR_3_FAS_SDR_x"/>
    <property type="match status" value="1"/>
</dbReference>
<dbReference type="InterPro" id="IPR042104">
    <property type="entry name" value="PKS_dehydratase_sf"/>
</dbReference>
<dbReference type="InterPro" id="IPR014031">
    <property type="entry name" value="Ketoacyl_synth_C"/>
</dbReference>
<sequence length="5965" mass="623694">MAEVTVTDSTTGACGDEPIAVTGSMTDTDGPEPIAVTGSMTDTDDPEPIAVIGIACRLPGAPDPSAFWQLLREGTDAIGVPAADRHPAQDGNERPGGWLDRVDGFDAAFFGVSPREALAMDPQQRLALELGWEALEDAGIAPDSVGGTPAGVYVGAISDDYATLLRRGGPQGITRHMFTGTQRGVIANRLSYSLGLRGPSMTVDCGQSSSLVAVHLAAESLRRGESNLVLAGGVHLNLVPESTVAVERFGGLSPDARCFTFDARANGFVRGEGGALVVLKPLTRALADGDRVYCVIHGSAVNHDGAGESLAVPNAEAQHEVIDAALAAAGVRPDAVQYVELHGTGTPVGDPIEAAALGAAFGTGPNRPVPLAVGSAKTNVGHLEGAAGVVGLVKTALSLHHRELPASLNFETPNPAIPLDDLNLRVQTASGPWPQDDRPLLAGVSAFGVGGTNAHLVLGEAPTPTLTTDIATAQTSGPVPLVVSAGSTAALAAYGARLAERLEADAELHLTDMAHALVTTRALLPHRAVVVAEDRDSAIDGLQALAKGTPHPQVIAGAGPAPATGRGPVFVFPGQGSQWAGMGADLYADSPVFRDALDACAAALDPLTGWSLIDTLTRDDDTWLNHVEMVQPALFAVMTSLARLWISHDIQPAAVIGHSQGEIAAAHIAGILTLQDAARIVTVRSAAMRQLAGHGVMATVSKDAPWVLQHADDRVTIAAHNSPTTTVISTTPDTLDHLTTQWASQGVRVRRINVDYASHSPQVDAHQHHITTALADIQPHQAIIPMVSTVTGQPVEGTELTADYWYTNLRHPVRFHQALTHLINEGHHTTIETSPHPVLTPAIDETAEATGTAVNALHTLRRNTSTPFATVLAHAHTTGTTPNWTALFPTPQHHTPLPTYPFQRRSYWPEFIESASPTALITESEEQEEDGTSFAPTPQLSELLNVVLNECARVLGHSSASEVPEHLPFKELGFDSFAGVELCKRLSALLGHRVPVNATYNHPSPADLAAFLRDELAGVSGEGAPVTGADQTPVDDDPIVIVGMACRFPGGVRTPDDLWHLLLEERDAITEFPEDRGWNIEELYDPDPTHPGTSYVRRGGFLDDIAGFDASLFGIAPREALAMDPHQRLLLETSWEAFERAGIDPGSLRGSRTGVFVGTNEQDYATYTAPQQAQGSEGFLLTGHAASVASGRIAYVLGLEGPALTVDTACSSSLVALHLATQSLRNGECDLAVAGGASVMSTPGMFLEFSRQGGLSPDGRCKAFDESADGTGWSEGVGTLLIERLSDARRNGHPVLAVVRGSAINQDGASNGLTAPNGRSQARLIRTALANAGLTPTDVDSVEAHGTGTRLGDPIEAQALLTTYGQQRATEAPLWLGSIKSNIGHTQAAAGIAGVIKTVLALQHGVLPRTLHLTEATSHVDWSSGAVRLLAEARNWPDTDRVRRAAVSAFGISGTNAHVILEQAHVPVQAEESVPSGRPVPLVISAGSPDALAAAGGRLAQWLDDRTELHLPHVAHALVTSRALLPHRAVVVAEDRDSAIDGLQALAKDRPAPHVIPSTGPVTPARRGPVFVFPGQGSQWAGMGADLYATSPVFRDALDACAAALDPLTGWSLIDTLTRDDDTWLNHVEMVQPALFAVMTSLARLWIAHDIQPTAVIGHSQGEIAAAHIAGILTLHDAARIVTVRSTAMRQLAGHGVMATVSQSAQWVSDHIDDRVTIAAHNSPTTTVISTTPDTLDELTTQWASQGVRVRRINVDYASHSPQVDAHQHHITTALADIQPHPATIPMISTVTGQPVEGPELDADYWYTNLRHPVRFHQALTHLINEGHHTTIETSPHPVLTPAIEETSEATGTPLTALHTLRRNTTASFTTALAHAHTTGTTPNWTALLPTPHHHTPLPTYPFQHEHYWLDRPQLAAAVQPGVDVAGHPLLSAAVRLADGGVVLTGGLGPAAPEWVADHAVMGSVLLPGTAFVELAVRAGDEVGCGTLEELTLRAPLALLAPVAVQVVVEEPDDSGRRRVTVHSRPASASGPGDDSWTLHAEGLLAIGDGQPSTDDADFAVWPPVGAQPVSVAGLYDGLAAQGYDYGPAFRGVRTLWRRSDDEVFAEVRLPDELGADAQEFVLHPALLDATLHAVAGAGLLPASDGIRLPFAWSGVRVHAAGASTLRVRLRRAGADAVSLTAADESGATVVSLDALTLLPIAPEQLRAASRDARPDALLALHWEEVAAPGGPSGVSVPEHWAAVMSRSEEIDEVCGAVPPEEPSAVLFDTSARPGSPYEPKDAVQGALHVVQRFVTDPALRNCVLVVRTRGAVVALAEDRITAPADAAVWGVVRSAQSEHPGRFVLVDGVAGAEAPKSPGLVLATGESQLALRNGSFFAPRLDRHRPEDGSPTVFDADRTVLITGGTGALGGLVARHLVASHGVRRLLLLSRSGPGAAEVAELVADLTGAGAVVDVRACDVGDRAALARVIAEVQESGHPLGAVVHAAGVLADGTVAGLTEQAVDAVLRPKAEAALHLHELTADLDLSAFVLFSSVAGVLGNAGQANYAAANAYLDALAEVRAGLGLPALSLAWGLWEQPSGMTAELSGQDLARMRRSGLLPLSAEEGLALLDAALAGSPGAAVLVPARVDAATLVRAGRAVPALLSRLAPRVGRRTVARAVEAGSGALSAFEERLAGLSRDERERLLLSVVRDETALVLGHAQGAVLDVAGEFRELGVDSLMAVEVRNRLAAVTGLTLPSTVVFDHPTPQALARLLHERLTGALPEAGQVVVERPADDDPVAVVGMACRYPGGVEGPLDLWQLVLDERDAVGEFPADRGWDVDALFAAGSGAGGTSATRHGGFLDDAAGFDPSLFGISPREALAMDPQQRLLLEVSWEALENAGIPADAVRGSRTGVFAGLMYHDYGTGLTQVPEGVEGYLLTGGAGSVASGRIAYALGLEGPALTVDTACSSSLVALHLAVQSLRQGESDLALAGGVTVMVTPDTFTEFSRQGGLSGDGRCKSFAEGADGTGWSEGVGMLLVERLSDARRNGHRVLAVVRGTAVNQDGASNGLTAPNGQAQQRVIRQALADAGLSPDDVDAVEGHGTGTVLGDPIEAQALLATYGQGRPADRPLWLGSVKSNIGHTQAAAGVAGIIKMIMAMRSGVLPRSLHSATPSSHVDWASGGVELLSGAREWPDGDRVRRVGVSSFGISGTNAHIVLEQAPAGDEPSERGPAPAVVPLLLSAAGDEALRAQATRLAGVLEEAGDSAAALVDVGWSLAEGRAALPRRAAVIAPGPEEAIERLRALAEGRASAGVLTGRAEPDGRLAVVFSGQGSQRLDMGRELHAAQPVFAAAFDEICAHFAPHLPLPLREVVFGESAELLNRTGYAQAALFAVEVALYRLVEHWGLRPGLLIGHSIGEFAAAYVAGVWTLPDACALVAARGTLMQGVTADGAMAALAVTPEEVGPVLAPYGDRVGVAAVNGPASVVVSGDRDAVEEVTARFEAAGRRVQRLRVSHAFHSAHMDTMLDAFAEVLAGVPFRPPTLPVVSNVTGSLADPEELCSPAYWVRHARDAVRFADGVTTLHGESVTAYLELGPAGVLTGAVRDSLPEEAQPVIVSALWRDRSEVATFAEAMAGLHLSGLSVDWSAAFARTGARMVDLPNYPFQHSRFWLQAAERSTRPALERLAGLQPDELARTLNVDEIHARALVPALTDWLRAQEQPQRRELSDRQVTWVPAKTLSGSRRLDGRWQVVVPAGADPLDTRVMALARALERAGAEVVMGDVTLVEAELTGLVAVTALADDPGLFAVEVVRQAPGGAGLWFVTHGAVATGSGDPVLDPRQAAVWGFGQAMSLELPELWGGLMDLGGFDGDMDVLGAVLSGASGEDQVAVRNGRVLGRRVVALPTSRGGDRPWRPSGTVLVTGGTGALGARVADWLVDGGAEHVVLTSRRGEQAPGAHELADRLRERGAWVSVEACDAGDRSALSDVLGRHRPRAVFHAAGVFEAGGIADLSADSWAAVLSAKADGALHLDELSRELDLDLDAFVLFSSIAGVWGGIGQGAYAAANAVLDALAQRRRADGLAGTSVAWGPWAGEGMAADGEIGAGLRRSGLVPMQPRDALAALQDVLDQDETCRVVVDADWDRLLAAFEAARPGPLFALLPHGTRPEVGTEAEEAGAAYARHIRALPPSEQDRTVSTLVRDVVAAALGHASSDALDMTQTFKTLGLDSMTAVEVRNRLTAATGLTLPTTVVFDRPTPRDLAKEVRDRLVGTASSTAPVPTDRPTVDEPVAIIGMACRYPGGANTPEDLWRLVAEERDAVCDFPEDRGWDLATLYDPDPAATGTSYSREGGFLDDIAGFDAGLFGISPREALAMDPHQRLLLETSWEAFERAGIPPTSLRGSSTGVFIGAGEQDYAGGVTDAPDGVAHHLLLGHTASVLSGRLAYVFGLEGPTLTLDTACSAGLVALHLAVRALRSGECDLAVAGGATVMSTPGGFVEFSRQQVLGRTGRCRSYSDDADGSAFSEGIGTLVVERLSDARRNGHRVLAVIRGSAINQDGASNGLSAPNGQSQQRVIRQALADAGLAPGDVDAVEGHGTGTPLGDPIEAEALLATYGQDRPGERPLWLGSVKSNIGHTQAAAGIAGVIKMAQALRHGVLPRTLHLDSPSSHVNWASGGVELLDRAREWPSVERARRAAVSAFGISGTNAHVILEQPEPETSEPSTAEVVGPVVLPLSAHSGAGLRGQAQRLRELLDAAPDLELAVLGRALAEHRVTDLEHRAAVVAEDRETVLAALGALAEDGTHPQLTTGSGAPGADPVLVFPGQGSQWPGMALQLLDSSPRFRDALAECDAALGEFVDWSVLDVLHERPGAPSMGQLDVVQPLLFAVMVALARTWQAAGITPAAVVGHSQGEVAAACVAGALSLSDAARIICLRSRAMQEKLSGLGAMASVAQPQAWVAERLERWGGRLSVAAVNGPTSVVVSGEAAAVDEFLADAEEAGVRARRVKGAIAAGHSAQVELVEDRVRAELAPVSPRTGEVPIVSTVTGEACDGSGMDADYWYRNMREPVRFDAAVRELLTRGHRVFIEVSPHPVLLTGLQETVEDAGTSASVLGTLRRDEGGADRFNASLAAAYVAGVDVPWRENLYARTPDTFVDLPTYAFQHRRYWLDAPRQSAYFATPAGGTMQPEAPADEAQRRFWAAVESGDLDTLAGELPLVNGQLASLREVLPALADWRTRSREDAAVDRWRHRVVWERIGTPARPALSGRWLVLVPDDAGARAVADPVESALRAHGAEVTRVGFAADAERGELAETLLALRAGDAEREPVALGTGSGEPEPVGLRVGNAEPEPVGVLALTGLLSGAHAEHEAVPRGLAATLSVVQALMDTDFAGDAPLWVLTRGAVAADPGDLVQAPEHAMVWGLGATMRQEHPERWGGVVDLPDGADDPLDPRVLTRLVGIVSGATDEDEVAVRTSGALTRRLVPAPGDTAATGLDLAAQQSDEGTEAGEWKPTGTVLITGGTGALGGQVARHLAELGAPHLLLVGRRGPDAPGAAELAAHISESGTKVTVVACDLGDRHALAQLLAEIPPEYPLTAVVHTAAAVDDALLDSLTVPQLDRALRVKALAARNLDELTRDLPLELFVLFSSFAGVTADAGQGGYAPGNAFLDALALNRRALGLPALSVGWGHWAGGSGLEGGEVIANRLHRFAMESMAPERAVRALDRALRLDGGHGHVVVADIDFARLAPGSIGARPTRLFLEQPGYRDALETAAARDASDGAGPAGGDDTVARWRTEAVAATGAERVALVRDLVLRHLASVLGHANPEDLSATRLFRDLGIDSLTAVEFRNRLGAATGLRLPVGVVFDHPTPEALAAFVGAELATEAPDPTGPAPSHADEAGSVEEALDRLEAALDRVDRVDRVDRGGLPTSATVANRLRDLLARLPQESPAGPAPSTDAGGLEAATTAEEVLDFIQERFGT</sequence>
<dbReference type="GO" id="GO:0006633">
    <property type="term" value="P:fatty acid biosynthetic process"/>
    <property type="evidence" value="ECO:0007669"/>
    <property type="project" value="InterPro"/>
</dbReference>
<dbReference type="InterPro" id="IPR055123">
    <property type="entry name" value="SpnB-like_Rossmann"/>
</dbReference>
<dbReference type="SMART" id="SM00822">
    <property type="entry name" value="PKS_KR"/>
    <property type="match status" value="3"/>
</dbReference>
<dbReference type="Pfam" id="PF00109">
    <property type="entry name" value="ketoacyl-synt"/>
    <property type="match status" value="4"/>
</dbReference>
<dbReference type="InterPro" id="IPR036291">
    <property type="entry name" value="NAD(P)-bd_dom_sf"/>
</dbReference>
<dbReference type="Pfam" id="PF14765">
    <property type="entry name" value="PS-DH"/>
    <property type="match status" value="1"/>
</dbReference>
<evidence type="ECO:0000256" key="2">
    <source>
        <dbReference type="ARBA" id="ARBA00022450"/>
    </source>
</evidence>
<dbReference type="GO" id="GO:0031177">
    <property type="term" value="F:phosphopantetheine binding"/>
    <property type="evidence" value="ECO:0007669"/>
    <property type="project" value="InterPro"/>
</dbReference>
<keyword evidence="6" id="KW-0511">Multifunctional enzyme</keyword>
<proteinExistence type="predicted"/>
<dbReference type="FunFam" id="3.40.366.10:FF:000002">
    <property type="entry name" value="Probable polyketide synthase 2"/>
    <property type="match status" value="4"/>
</dbReference>
<dbReference type="Pfam" id="PF18369">
    <property type="entry name" value="PKS_DE"/>
    <property type="match status" value="1"/>
</dbReference>
<dbReference type="PROSITE" id="PS00012">
    <property type="entry name" value="PHOSPHOPANTETHEINE"/>
    <property type="match status" value="2"/>
</dbReference>
<dbReference type="Proteomes" id="UP000054375">
    <property type="component" value="Unassembled WGS sequence"/>
</dbReference>
<dbReference type="PANTHER" id="PTHR43775">
    <property type="entry name" value="FATTY ACID SYNTHASE"/>
    <property type="match status" value="1"/>
</dbReference>
<dbReference type="SUPFAM" id="SSF51735">
    <property type="entry name" value="NAD(P)-binding Rossmann-fold domains"/>
    <property type="match status" value="6"/>
</dbReference>
<dbReference type="PROSITE" id="PS52004">
    <property type="entry name" value="KS3_2"/>
    <property type="match status" value="4"/>
</dbReference>
<dbReference type="InterPro" id="IPR014030">
    <property type="entry name" value="Ketoacyl_synth_N"/>
</dbReference>
<evidence type="ECO:0000256" key="6">
    <source>
        <dbReference type="ARBA" id="ARBA00023268"/>
    </source>
</evidence>
<protein>
    <submittedName>
        <fullName evidence="13">Uncharacterized protein</fullName>
    </submittedName>
</protein>
<dbReference type="SMART" id="SM00826">
    <property type="entry name" value="PKS_DH"/>
    <property type="match status" value="1"/>
</dbReference>
<dbReference type="Gene3D" id="3.30.70.3290">
    <property type="match status" value="4"/>
</dbReference>
<dbReference type="Pfam" id="PF00550">
    <property type="entry name" value="PP-binding"/>
    <property type="match status" value="4"/>
</dbReference>
<feature type="active site" description="Proton acceptor; for dehydratase activity" evidence="8">
    <location>
        <position position="1959"/>
    </location>
</feature>
<dbReference type="Pfam" id="PF16197">
    <property type="entry name" value="KAsynt_C_assoc"/>
    <property type="match status" value="4"/>
</dbReference>
<evidence type="ECO:0000256" key="5">
    <source>
        <dbReference type="ARBA" id="ARBA00023194"/>
    </source>
</evidence>
<dbReference type="Pfam" id="PF22953">
    <property type="entry name" value="SpnB_Rossmann"/>
    <property type="match status" value="1"/>
</dbReference>
<dbReference type="SMART" id="SM01294">
    <property type="entry name" value="PKS_PP_betabranch"/>
    <property type="match status" value="2"/>
</dbReference>
<feature type="region of interest" description="N-terminal hotdog fold" evidence="8">
    <location>
        <begin position="1928"/>
        <end position="2052"/>
    </location>
</feature>
<dbReference type="InterPro" id="IPR020806">
    <property type="entry name" value="PKS_PP-bd"/>
</dbReference>
<dbReference type="InterPro" id="IPR016039">
    <property type="entry name" value="Thiolase-like"/>
</dbReference>
<feature type="active site" description="Proton donor; for dehydratase activity" evidence="8">
    <location>
        <position position="2129"/>
    </location>
</feature>
<reference evidence="13 14" key="1">
    <citation type="submission" date="2015-10" db="EMBL/GenBank/DDBJ databases">
        <title>Draft genome sequence of Streptomyces griseorubiginosus DSM 40469, type strain for the species Streptomyces griseorubiginosus.</title>
        <authorList>
            <person name="Ruckert C."/>
            <person name="Winkler A."/>
            <person name="Kalinowski J."/>
            <person name="Kampfer P."/>
            <person name="Glaeser S."/>
        </authorList>
    </citation>
    <scope>NUCLEOTIDE SEQUENCE [LARGE SCALE GENOMIC DNA]</scope>
    <source>
        <strain evidence="13 14">DSM 40469</strain>
    </source>
</reference>
<dbReference type="InterPro" id="IPR057326">
    <property type="entry name" value="KR_dom"/>
</dbReference>
<evidence type="ECO:0000256" key="3">
    <source>
        <dbReference type="ARBA" id="ARBA00022553"/>
    </source>
</evidence>
<dbReference type="Gene3D" id="3.40.366.10">
    <property type="entry name" value="Malonyl-Coenzyme A Acyl Carrier Protein, domain 2"/>
    <property type="match status" value="4"/>
</dbReference>
<dbReference type="InterPro" id="IPR014043">
    <property type="entry name" value="Acyl_transferase_dom"/>
</dbReference>
<evidence type="ECO:0000256" key="9">
    <source>
        <dbReference type="SAM" id="MobiDB-lite"/>
    </source>
</evidence>
<evidence type="ECO:0000259" key="12">
    <source>
        <dbReference type="PROSITE" id="PS52019"/>
    </source>
</evidence>
<dbReference type="PROSITE" id="PS52019">
    <property type="entry name" value="PKS_MFAS_DH"/>
    <property type="match status" value="1"/>
</dbReference>
<comment type="caution">
    <text evidence="13">The sequence shown here is derived from an EMBL/GenBank/DDBJ whole genome shotgun (WGS) entry which is preliminary data.</text>
</comment>
<dbReference type="PANTHER" id="PTHR43775:SF51">
    <property type="entry name" value="INACTIVE PHENOLPHTHIOCEROL SYNTHESIS POLYKETIDE SYNTHASE TYPE I PKS1-RELATED"/>
    <property type="match status" value="1"/>
</dbReference>
<feature type="domain" description="Ketosynthase family 3 (KS3)" evidence="11">
    <location>
        <begin position="2779"/>
        <end position="3205"/>
    </location>
</feature>
<keyword evidence="4" id="KW-0808">Transferase</keyword>
<evidence type="ECO:0000313" key="14">
    <source>
        <dbReference type="Proteomes" id="UP000054375"/>
    </source>
</evidence>
<feature type="domain" description="Ketosynthase family 3 (KS3)" evidence="11">
    <location>
        <begin position="4272"/>
        <end position="4698"/>
    </location>
</feature>
<dbReference type="Pfam" id="PF21089">
    <property type="entry name" value="PKS_DH_N"/>
    <property type="match status" value="1"/>
</dbReference>
<feature type="domain" description="Ketosynthase family 3 (KS3)" evidence="11">
    <location>
        <begin position="46"/>
        <end position="460"/>
    </location>
</feature>
<dbReference type="InterPro" id="IPR016036">
    <property type="entry name" value="Malonyl_transacylase_ACP-bd"/>
</dbReference>
<feature type="region of interest" description="Disordered" evidence="9">
    <location>
        <begin position="2015"/>
        <end position="2034"/>
    </location>
</feature>
<dbReference type="InterPro" id="IPR020807">
    <property type="entry name" value="PKS_DH"/>
</dbReference>
<evidence type="ECO:0000313" key="13">
    <source>
        <dbReference type="EMBL" id="KUN65982.1"/>
    </source>
</evidence>
<dbReference type="InterPro" id="IPR036736">
    <property type="entry name" value="ACP-like_sf"/>
</dbReference>
<dbReference type="InterPro" id="IPR001227">
    <property type="entry name" value="Ac_transferase_dom_sf"/>
</dbReference>
<feature type="region of interest" description="Disordered" evidence="9">
    <location>
        <begin position="5868"/>
        <end position="5887"/>
    </location>
</feature>
<dbReference type="InterPro" id="IPR041618">
    <property type="entry name" value="PKS_DE"/>
</dbReference>
<dbReference type="InterPro" id="IPR013968">
    <property type="entry name" value="PKS_KR"/>
</dbReference>
<dbReference type="InterPro" id="IPR009081">
    <property type="entry name" value="PP-bd_ACP"/>
</dbReference>
<dbReference type="Gene3D" id="3.40.47.10">
    <property type="match status" value="4"/>
</dbReference>
<dbReference type="Gene3D" id="6.10.140.1830">
    <property type="match status" value="1"/>
</dbReference>
<dbReference type="Gene3D" id="3.40.50.720">
    <property type="entry name" value="NAD(P)-binding Rossmann-like Domain"/>
    <property type="match status" value="3"/>
</dbReference>
<feature type="domain" description="PKS/mFAS DH" evidence="12">
    <location>
        <begin position="1928"/>
        <end position="2207"/>
    </location>
</feature>
<dbReference type="SUPFAM" id="SSF47336">
    <property type="entry name" value="ACP-like"/>
    <property type="match status" value="4"/>
</dbReference>
<dbReference type="InterPro" id="IPR032821">
    <property type="entry name" value="PKS_assoc"/>
</dbReference>
<keyword evidence="3" id="KW-0597">Phosphoprotein</keyword>
<organism evidence="13 14">
    <name type="scientific">Streptomyces griseorubiginosus</name>
    <dbReference type="NCBI Taxonomy" id="67304"/>
    <lineage>
        <taxon>Bacteria</taxon>
        <taxon>Bacillati</taxon>
        <taxon>Actinomycetota</taxon>
        <taxon>Actinomycetes</taxon>
        <taxon>Kitasatosporales</taxon>
        <taxon>Streptomycetaceae</taxon>
        <taxon>Streptomyces</taxon>
    </lineage>
</organism>
<dbReference type="SMART" id="SM00827">
    <property type="entry name" value="PKS_AT"/>
    <property type="match status" value="4"/>
</dbReference>
<dbReference type="InterPro" id="IPR049552">
    <property type="entry name" value="PKS_DH_N"/>
</dbReference>
<feature type="domain" description="Carrier" evidence="10">
    <location>
        <begin position="5791"/>
        <end position="5866"/>
    </location>
</feature>
<dbReference type="Pfam" id="PF08659">
    <property type="entry name" value="KR"/>
    <property type="match status" value="3"/>
</dbReference>
<feature type="region of interest" description="C-terminal hotdog fold" evidence="8">
    <location>
        <begin position="2067"/>
        <end position="2207"/>
    </location>
</feature>
<evidence type="ECO:0000256" key="1">
    <source>
        <dbReference type="ARBA" id="ARBA00004792"/>
    </source>
</evidence>
<dbReference type="SMART" id="SM00823">
    <property type="entry name" value="PKS_PP"/>
    <property type="match status" value="4"/>
</dbReference>
<dbReference type="SUPFAM" id="SSF55048">
    <property type="entry name" value="Probable ACP-binding domain of malonyl-CoA ACP transacylase"/>
    <property type="match status" value="4"/>
</dbReference>
<feature type="compositionally biased region" description="Polar residues" evidence="9">
    <location>
        <begin position="1"/>
        <end position="12"/>
    </location>
</feature>
<dbReference type="SUPFAM" id="SSF52151">
    <property type="entry name" value="FabD/lysophospholipase-like"/>
    <property type="match status" value="4"/>
</dbReference>
<feature type="domain" description="Carrier" evidence="10">
    <location>
        <begin position="2686"/>
        <end position="2761"/>
    </location>
</feature>
<dbReference type="PROSITE" id="PS00606">
    <property type="entry name" value="KS3_1"/>
    <property type="match status" value="3"/>
</dbReference>
<dbReference type="InterPro" id="IPR018201">
    <property type="entry name" value="Ketoacyl_synth_AS"/>
</dbReference>
<dbReference type="NCBIfam" id="NF045894">
    <property type="entry name" value="PKS_plus_SDR"/>
    <property type="match status" value="2"/>
</dbReference>
<name>A0A101S1Z3_9ACTN</name>
<comment type="pathway">
    <text evidence="1">Antibiotic biosynthesis.</text>
</comment>
<dbReference type="InterPro" id="IPR049551">
    <property type="entry name" value="PKS_DH_C"/>
</dbReference>
<dbReference type="Pfam" id="PF02801">
    <property type="entry name" value="Ketoacyl-synt_C"/>
    <property type="match status" value="4"/>
</dbReference>
<feature type="region of interest" description="Disordered" evidence="9">
    <location>
        <begin position="1"/>
        <end position="46"/>
    </location>
</feature>
<feature type="domain" description="Ketosynthase family 3 (KS3)" evidence="11">
    <location>
        <begin position="1036"/>
        <end position="1463"/>
    </location>
</feature>
<keyword evidence="2" id="KW-0596">Phosphopantetheine</keyword>
<dbReference type="Pfam" id="PF00698">
    <property type="entry name" value="Acyl_transf_1"/>
    <property type="match status" value="4"/>
</dbReference>
<dbReference type="FunFam" id="3.40.47.10:FF:000019">
    <property type="entry name" value="Polyketide synthase type I"/>
    <property type="match status" value="3"/>
</dbReference>
<dbReference type="SUPFAM" id="SSF53901">
    <property type="entry name" value="Thiolase-like"/>
    <property type="match status" value="4"/>
</dbReference>
<dbReference type="GO" id="GO:0004315">
    <property type="term" value="F:3-oxoacyl-[acyl-carrier-protein] synthase activity"/>
    <property type="evidence" value="ECO:0007669"/>
    <property type="project" value="InterPro"/>
</dbReference>
<dbReference type="PROSITE" id="PS50075">
    <property type="entry name" value="CARRIER"/>
    <property type="match status" value="4"/>
</dbReference>
<dbReference type="Gene3D" id="1.10.1200.10">
    <property type="entry name" value="ACP-like"/>
    <property type="match status" value="4"/>
</dbReference>
<dbReference type="InterPro" id="IPR016035">
    <property type="entry name" value="Acyl_Trfase/lysoPLipase"/>
</dbReference>
<dbReference type="EMBL" id="LMWV01000016">
    <property type="protein sequence ID" value="KUN65982.1"/>
    <property type="molecule type" value="Genomic_DNA"/>
</dbReference>
<dbReference type="CDD" id="cd00833">
    <property type="entry name" value="PKS"/>
    <property type="match status" value="4"/>
</dbReference>
<feature type="domain" description="Carrier" evidence="10">
    <location>
        <begin position="938"/>
        <end position="1016"/>
    </location>
</feature>
<keyword evidence="5" id="KW-0045">Antibiotic biosynthesis</keyword>
<dbReference type="InterPro" id="IPR050091">
    <property type="entry name" value="PKS_NRPS_Biosynth_Enz"/>
</dbReference>
<dbReference type="InterPro" id="IPR049900">
    <property type="entry name" value="PKS_mFAS_DH"/>
</dbReference>
<evidence type="ECO:0000256" key="4">
    <source>
        <dbReference type="ARBA" id="ARBA00022679"/>
    </source>
</evidence>
<dbReference type="InterPro" id="IPR006162">
    <property type="entry name" value="Ppantetheine_attach_site"/>
</dbReference>